<evidence type="ECO:0000313" key="1">
    <source>
        <dbReference type="EMBL" id="PHV71954.1"/>
    </source>
</evidence>
<reference evidence="1" key="1">
    <citation type="submission" date="2017-10" db="EMBL/GenBank/DDBJ databases">
        <title>Genome sequence of cellulolytic Lachnospiraceae bacterium XHS1971 isolated from hotspring sediment.</title>
        <authorList>
            <person name="Vasudevan G."/>
            <person name="Joshi A.J."/>
            <person name="Hivarkar S."/>
            <person name="Lanjekar V.B."/>
            <person name="Dhakephalkar P.K."/>
            <person name="Dagar S."/>
        </authorList>
    </citation>
    <scope>NUCLEOTIDE SEQUENCE</scope>
    <source>
        <strain evidence="1">XHS1971</strain>
    </source>
</reference>
<name>A0AC61DFB0_9FIRM</name>
<evidence type="ECO:0000313" key="2">
    <source>
        <dbReference type="Proteomes" id="UP000224460"/>
    </source>
</evidence>
<keyword evidence="2" id="KW-1185">Reference proteome</keyword>
<comment type="caution">
    <text evidence="1">The sequence shown here is derived from an EMBL/GenBank/DDBJ whole genome shotgun (WGS) entry which is preliminary data.</text>
</comment>
<dbReference type="EMBL" id="PEDL01000001">
    <property type="protein sequence ID" value="PHV71954.1"/>
    <property type="molecule type" value="Genomic_DNA"/>
</dbReference>
<protein>
    <submittedName>
        <fullName evidence="1">Uncharacterized protein</fullName>
    </submittedName>
</protein>
<proteinExistence type="predicted"/>
<dbReference type="Proteomes" id="UP000224460">
    <property type="component" value="Unassembled WGS sequence"/>
</dbReference>
<organism evidence="1 2">
    <name type="scientific">Sporanaerobium hydrogeniformans</name>
    <dbReference type="NCBI Taxonomy" id="3072179"/>
    <lineage>
        <taxon>Bacteria</taxon>
        <taxon>Bacillati</taxon>
        <taxon>Bacillota</taxon>
        <taxon>Clostridia</taxon>
        <taxon>Lachnospirales</taxon>
        <taxon>Lachnospiraceae</taxon>
        <taxon>Sporanaerobium</taxon>
    </lineage>
</organism>
<gene>
    <name evidence="1" type="ORF">CS063_00310</name>
</gene>
<accession>A0AC61DFB0</accession>
<sequence length="354" mass="42270">MNFLKWRDSMNPFAPYRAINTKIYARRKTLLSQKEWEKLAESRSVTQIIEFLKKRPGYKEVVNSYKAEELHRTDLEVILDRYVVKEIERMLHYFSGSYKEFFKTLLMEYEISDLLLLSRSISGYEEIQDINRFFIHSEHYALANFNHLVGCKNLTQFIEALRGTPYYEVLKTLNQEDTLKQKFHMEMKLYILFYKQIMEKAAKLTPTDQKIVSKLVGTKADLINIQWIYRAIKYYDISPEEILIYSLPVGNRTTYKKLKALTYTKSLQELRGLATKYLAYPVFEEEKDAFLTKRMDKYIYEYALKMEDNRENISTSLTYLYILNIEKEDLIALTEGIRYTLPENELKEYLVHTI</sequence>